<gene>
    <name evidence="2" type="ORF">HJA_03281</name>
</gene>
<keyword evidence="1" id="KW-0472">Membrane</keyword>
<feature type="transmembrane region" description="Helical" evidence="1">
    <location>
        <begin position="37"/>
        <end position="56"/>
    </location>
</feature>
<feature type="transmembrane region" description="Helical" evidence="1">
    <location>
        <begin position="12"/>
        <end position="31"/>
    </location>
</feature>
<comment type="caution">
    <text evidence="2">The sequence shown here is derived from an EMBL/GenBank/DDBJ whole genome shotgun (WGS) entry which is preliminary data.</text>
</comment>
<dbReference type="OrthoDB" id="8453584at2"/>
<dbReference type="STRING" id="1280952.HJA_03281"/>
<sequence>MLSVLKFETSVRLIASLSVIVCALVLLTGWVKGPFGLVMKAGVITLIVTLLLLPLYNKKWFHGLYRLIRAEKYVFPVLDGEWRGEIRSNWPLVRKMLAISRGEQSGPFDPLNDDLGQFDWDPPIEVTAIIESGFLDFKMTMCMDGTTRRSETLNAKLDRTETGSPRLRYIYRQFDEGLDIAPTDRESHLGSAELTLSDDGKTLNGRYWTDRVSDKGLNTAGRLVLRRVEAPAK</sequence>
<dbReference type="Proteomes" id="UP000024816">
    <property type="component" value="Unassembled WGS sequence"/>
</dbReference>
<dbReference type="eggNOG" id="ENOG50333A0">
    <property type="taxonomic scope" value="Bacteria"/>
</dbReference>
<evidence type="ECO:0000256" key="1">
    <source>
        <dbReference type="SAM" id="Phobius"/>
    </source>
</evidence>
<dbReference type="AlphaFoldDB" id="A0A059FHX8"/>
<keyword evidence="1" id="KW-1133">Transmembrane helix</keyword>
<proteinExistence type="predicted"/>
<evidence type="ECO:0000313" key="2">
    <source>
        <dbReference type="EMBL" id="KCZ90217.1"/>
    </source>
</evidence>
<name>A0A059FHX8_9PROT</name>
<accession>A0A059FHX8</accession>
<dbReference type="EMBL" id="ARYJ01000002">
    <property type="protein sequence ID" value="KCZ90217.1"/>
    <property type="molecule type" value="Genomic_DNA"/>
</dbReference>
<evidence type="ECO:0000313" key="3">
    <source>
        <dbReference type="Proteomes" id="UP000024816"/>
    </source>
</evidence>
<organism evidence="2 3">
    <name type="scientific">Hyphomonas jannaschiana VP2</name>
    <dbReference type="NCBI Taxonomy" id="1280952"/>
    <lineage>
        <taxon>Bacteria</taxon>
        <taxon>Pseudomonadati</taxon>
        <taxon>Pseudomonadota</taxon>
        <taxon>Alphaproteobacteria</taxon>
        <taxon>Hyphomonadales</taxon>
        <taxon>Hyphomonadaceae</taxon>
        <taxon>Hyphomonas</taxon>
    </lineage>
</organism>
<keyword evidence="1" id="KW-0812">Transmembrane</keyword>
<reference evidence="2 3" key="1">
    <citation type="journal article" date="2014" name="Antonie Van Leeuwenhoek">
        <title>Hyphomonas beringensis sp. nov. and Hyphomonas chukchiensis sp. nov., isolated from surface seawater of the Bering Sea and Chukchi Sea.</title>
        <authorList>
            <person name="Li C."/>
            <person name="Lai Q."/>
            <person name="Li G."/>
            <person name="Dong C."/>
            <person name="Wang J."/>
            <person name="Liao Y."/>
            <person name="Shao Z."/>
        </authorList>
    </citation>
    <scope>NUCLEOTIDE SEQUENCE [LARGE SCALE GENOMIC DNA]</scope>
    <source>
        <strain evidence="2 3">VP2</strain>
    </source>
</reference>
<protein>
    <submittedName>
        <fullName evidence="2">Uncharacterized protein</fullName>
    </submittedName>
</protein>
<dbReference type="RefSeq" id="WP_035578218.1">
    <property type="nucleotide sequence ID" value="NZ_ARYJ01000002.1"/>
</dbReference>
<keyword evidence="3" id="KW-1185">Reference proteome</keyword>